<dbReference type="Pfam" id="PF12819">
    <property type="entry name" value="Malectin_like"/>
    <property type="match status" value="1"/>
</dbReference>
<keyword evidence="3 8" id="KW-0812">Transmembrane</keyword>
<dbReference type="Gene3D" id="3.80.10.10">
    <property type="entry name" value="Ribonuclease Inhibitor"/>
    <property type="match status" value="1"/>
</dbReference>
<evidence type="ECO:0000256" key="1">
    <source>
        <dbReference type="ARBA" id="ARBA00004167"/>
    </source>
</evidence>
<evidence type="ECO:0000256" key="7">
    <source>
        <dbReference type="ARBA" id="ARBA00023136"/>
    </source>
</evidence>
<dbReference type="EMBL" id="JAHRHJ020000006">
    <property type="protein sequence ID" value="KAH9312737.1"/>
    <property type="molecule type" value="Genomic_DNA"/>
</dbReference>
<sequence>TVIRIDCGGYNNFTSQFNLSWISDRFFSGGAPGLVSEPHNFDQEQERTLRFFPIAMGKKNCYTVNVPDGRYYIRTFFVYDNYDSRKHSPSFEVSVEGTLVFSWRSPWLDENAKLGAYSDLFAFIKDGEATVCLYSIATDAPVIGSLEIVQVDPLSYASPSFGNNVILVNYGRLTCGSNSFGPGFSNDTDRFGRAWQSDINFVNSLERTHVLSTQNLIKSTDQAHDYFPPHLYQTALTLTSKGQLEYRLPVDTRLDYMLWFHFAEIDPSINAPGQRVFDIIVNDINVHQIDIFKEVGSFTAFRWQHTAHNLTKSTISIKLVAVHGTPLINGVENYALIPMDLATVTSEVAAMRALKESLRIPDRMGWNGDPCAPSTWDAWEGVTCYYNKDSTALVITHLNLSSNSLRGSIPTGLGHASLKTVDLSNNQLSGMIPQSLGSLQLQLVLLNGNEMEGQVPEDLYSIGVRGGTINLTGNLALCGVPSLPDCPYFWEKDGLSVGAKIGIALSAVLLVIMLISILYICFMRKRDKDYDFGLGLPHDLILRSNRYQKQKNRL</sequence>
<evidence type="ECO:0000256" key="8">
    <source>
        <dbReference type="SAM" id="Phobius"/>
    </source>
</evidence>
<keyword evidence="11" id="KW-1185">Reference proteome</keyword>
<dbReference type="SUPFAM" id="SSF52058">
    <property type="entry name" value="L domain-like"/>
    <property type="match status" value="1"/>
</dbReference>
<evidence type="ECO:0000256" key="3">
    <source>
        <dbReference type="ARBA" id="ARBA00022692"/>
    </source>
</evidence>
<dbReference type="PANTHER" id="PTHR45631">
    <property type="entry name" value="OS07G0107800 PROTEIN-RELATED"/>
    <property type="match status" value="1"/>
</dbReference>
<dbReference type="InterPro" id="IPR001611">
    <property type="entry name" value="Leu-rich_rpt"/>
</dbReference>
<dbReference type="Proteomes" id="UP000824469">
    <property type="component" value="Unassembled WGS sequence"/>
</dbReference>
<feature type="transmembrane region" description="Helical" evidence="8">
    <location>
        <begin position="501"/>
        <end position="522"/>
    </location>
</feature>
<dbReference type="InterPro" id="IPR032675">
    <property type="entry name" value="LRR_dom_sf"/>
</dbReference>
<comment type="subcellular location">
    <subcellularLocation>
        <location evidence="1">Membrane</location>
        <topology evidence="1">Single-pass membrane protein</topology>
    </subcellularLocation>
</comment>
<keyword evidence="6 8" id="KW-1133">Transmembrane helix</keyword>
<dbReference type="PANTHER" id="PTHR45631:SF191">
    <property type="entry name" value="DI-GLUCOSE BINDING PROTEIN WITH LEUCINE-RICH REPEAT DOMAIN-CONTAINING PROTEIN"/>
    <property type="match status" value="1"/>
</dbReference>
<feature type="domain" description="Malectin-like" evidence="9">
    <location>
        <begin position="5"/>
        <end position="335"/>
    </location>
</feature>
<evidence type="ECO:0000256" key="6">
    <source>
        <dbReference type="ARBA" id="ARBA00022989"/>
    </source>
</evidence>
<dbReference type="GO" id="GO:0016020">
    <property type="term" value="C:membrane"/>
    <property type="evidence" value="ECO:0007669"/>
    <property type="project" value="UniProtKB-SubCell"/>
</dbReference>
<evidence type="ECO:0000259" key="9">
    <source>
        <dbReference type="Pfam" id="PF12819"/>
    </source>
</evidence>
<dbReference type="AlphaFoldDB" id="A0AA38FXR1"/>
<feature type="non-terminal residue" evidence="10">
    <location>
        <position position="1"/>
    </location>
</feature>
<dbReference type="Gene3D" id="2.60.120.430">
    <property type="entry name" value="Galactose-binding lectin"/>
    <property type="match status" value="2"/>
</dbReference>
<accession>A0AA38FXR1</accession>
<keyword evidence="7 8" id="KW-0472">Membrane</keyword>
<reference evidence="10 11" key="1">
    <citation type="journal article" date="2021" name="Nat. Plants">
        <title>The Taxus genome provides insights into paclitaxel biosynthesis.</title>
        <authorList>
            <person name="Xiong X."/>
            <person name="Gou J."/>
            <person name="Liao Q."/>
            <person name="Li Y."/>
            <person name="Zhou Q."/>
            <person name="Bi G."/>
            <person name="Li C."/>
            <person name="Du R."/>
            <person name="Wang X."/>
            <person name="Sun T."/>
            <person name="Guo L."/>
            <person name="Liang H."/>
            <person name="Lu P."/>
            <person name="Wu Y."/>
            <person name="Zhang Z."/>
            <person name="Ro D.K."/>
            <person name="Shang Y."/>
            <person name="Huang S."/>
            <person name="Yan J."/>
        </authorList>
    </citation>
    <scope>NUCLEOTIDE SEQUENCE [LARGE SCALE GENOMIC DNA]</scope>
    <source>
        <strain evidence="10">Ta-2019</strain>
    </source>
</reference>
<dbReference type="OMA" id="EMEAHGP"/>
<keyword evidence="2" id="KW-0433">Leucine-rich repeat</keyword>
<dbReference type="Pfam" id="PF00560">
    <property type="entry name" value="LRR_1"/>
    <property type="match status" value="2"/>
</dbReference>
<evidence type="ECO:0000256" key="4">
    <source>
        <dbReference type="ARBA" id="ARBA00022729"/>
    </source>
</evidence>
<organism evidence="10 11">
    <name type="scientific">Taxus chinensis</name>
    <name type="common">Chinese yew</name>
    <name type="synonym">Taxus wallichiana var. chinensis</name>
    <dbReference type="NCBI Taxonomy" id="29808"/>
    <lineage>
        <taxon>Eukaryota</taxon>
        <taxon>Viridiplantae</taxon>
        <taxon>Streptophyta</taxon>
        <taxon>Embryophyta</taxon>
        <taxon>Tracheophyta</taxon>
        <taxon>Spermatophyta</taxon>
        <taxon>Pinopsida</taxon>
        <taxon>Pinidae</taxon>
        <taxon>Conifers II</taxon>
        <taxon>Cupressales</taxon>
        <taxon>Taxaceae</taxon>
        <taxon>Taxus</taxon>
    </lineage>
</organism>
<evidence type="ECO:0000256" key="2">
    <source>
        <dbReference type="ARBA" id="ARBA00022614"/>
    </source>
</evidence>
<protein>
    <recommendedName>
        <fullName evidence="9">Malectin-like domain-containing protein</fullName>
    </recommendedName>
</protein>
<keyword evidence="4" id="KW-0732">Signal</keyword>
<comment type="caution">
    <text evidence="10">The sequence shown here is derived from an EMBL/GenBank/DDBJ whole genome shotgun (WGS) entry which is preliminary data.</text>
</comment>
<proteinExistence type="predicted"/>
<dbReference type="FunFam" id="3.80.10.10:FF:000129">
    <property type="entry name" value="Leucine-rich repeat receptor-like kinase"/>
    <property type="match status" value="1"/>
</dbReference>
<evidence type="ECO:0000313" key="11">
    <source>
        <dbReference type="Proteomes" id="UP000824469"/>
    </source>
</evidence>
<keyword evidence="5" id="KW-0677">Repeat</keyword>
<evidence type="ECO:0000313" key="10">
    <source>
        <dbReference type="EMBL" id="KAH9312737.1"/>
    </source>
</evidence>
<gene>
    <name evidence="10" type="ORF">KI387_027772</name>
</gene>
<evidence type="ECO:0000256" key="5">
    <source>
        <dbReference type="ARBA" id="ARBA00022737"/>
    </source>
</evidence>
<name>A0AA38FXR1_TAXCH</name>
<feature type="non-terminal residue" evidence="10">
    <location>
        <position position="554"/>
    </location>
</feature>
<dbReference type="InterPro" id="IPR024788">
    <property type="entry name" value="Malectin-like_Carb-bd_dom"/>
</dbReference>